<dbReference type="Pfam" id="PF07103">
    <property type="entry name" value="DUF1365"/>
    <property type="match status" value="1"/>
</dbReference>
<dbReference type="eggNOG" id="COG3496">
    <property type="taxonomic scope" value="Bacteria"/>
</dbReference>
<dbReference type="Proteomes" id="UP000001219">
    <property type="component" value="Chromosome"/>
</dbReference>
<dbReference type="InterPro" id="IPR010775">
    <property type="entry name" value="DUF1365"/>
</dbReference>
<protein>
    <recommendedName>
        <fullName evidence="3">DUF1365 domain-containing protein</fullName>
    </recommendedName>
</protein>
<keyword evidence="2" id="KW-1185">Reference proteome</keyword>
<evidence type="ECO:0000313" key="1">
    <source>
        <dbReference type="EMBL" id="ACY19452.1"/>
    </source>
</evidence>
<organism evidence="1 2">
    <name type="scientific">Gordonia bronchialis (strain ATCC 25592 / DSM 43247 / BCRC 13721 / JCM 3198 / KCTC 3076 / NBRC 16047 / NCTC 10667)</name>
    <name type="common">Rhodococcus bronchialis</name>
    <dbReference type="NCBI Taxonomy" id="526226"/>
    <lineage>
        <taxon>Bacteria</taxon>
        <taxon>Bacillati</taxon>
        <taxon>Actinomycetota</taxon>
        <taxon>Actinomycetes</taxon>
        <taxon>Mycobacteriales</taxon>
        <taxon>Gordoniaceae</taxon>
        <taxon>Gordonia</taxon>
    </lineage>
</organism>
<reference evidence="1 2" key="2">
    <citation type="journal article" date="2010" name="Stand. Genomic Sci.">
        <title>Complete genome sequence of Gordonia bronchialis type strain (3410).</title>
        <authorList>
            <person name="Ivanova N."/>
            <person name="Sikorski J."/>
            <person name="Jando M."/>
            <person name="Lapidus A."/>
            <person name="Nolan M."/>
            <person name="Lucas S."/>
            <person name="Del Rio T.G."/>
            <person name="Tice H."/>
            <person name="Copeland A."/>
            <person name="Cheng J.F."/>
            <person name="Chen F."/>
            <person name="Bruce D."/>
            <person name="Goodwin L."/>
            <person name="Pitluck S."/>
            <person name="Mavromatis K."/>
            <person name="Ovchinnikova G."/>
            <person name="Pati A."/>
            <person name="Chen A."/>
            <person name="Palaniappan K."/>
            <person name="Land M."/>
            <person name="Hauser L."/>
            <person name="Chang Y.J."/>
            <person name="Jeffries C.D."/>
            <person name="Chain P."/>
            <person name="Saunders E."/>
            <person name="Han C."/>
            <person name="Detter J.C."/>
            <person name="Brettin T."/>
            <person name="Rohde M."/>
            <person name="Goker M."/>
            <person name="Bristow J."/>
            <person name="Eisen J.A."/>
            <person name="Markowitz V."/>
            <person name="Hugenholtz P."/>
            <person name="Klenk H.P."/>
            <person name="Kyrpides N.C."/>
        </authorList>
    </citation>
    <scope>NUCLEOTIDE SEQUENCE [LARGE SCALE GENOMIC DNA]</scope>
    <source>
        <strain evidence="2">ATCC 25592 / DSM 43247 / BCRC 13721 / JCM 3198 / KCTC 3076 / NBRC 16047 / NCTC 10667</strain>
    </source>
</reference>
<dbReference type="PANTHER" id="PTHR33973">
    <property type="entry name" value="OS07G0153300 PROTEIN"/>
    <property type="match status" value="1"/>
</dbReference>
<dbReference type="RefSeq" id="WP_012832044.1">
    <property type="nucleotide sequence ID" value="NC_013441.1"/>
</dbReference>
<name>D0LAC3_GORB4</name>
<dbReference type="KEGG" id="gbr:Gbro_0101"/>
<sequence length="265" mass="28995">MTGSGPRAGTPSLVPATIGHLRRTPVRHGFTYRSYSWFIDIDDLPHPPRPLGPFARFDADDHFPEPATPGASLRDRLESHLRQAGIDPPDGPVTALLSARVAGHVFNPLSVFWCHRADGSLRYVVAEVHNTYGERHCYVVTTDAAGRARVGKEFYVSPFNPVEGAYELSLPEPGPDGRVALSVTLHRDGHAPFVATLRGHTVAATTRALLAAQIRTPLAPLVVSARIRLQGIRLWARRLSVVPRPPHLLTHTVAAPTPDTEEVRR</sequence>
<dbReference type="PANTHER" id="PTHR33973:SF4">
    <property type="entry name" value="OS07G0153300 PROTEIN"/>
    <property type="match status" value="1"/>
</dbReference>
<dbReference type="STRING" id="526226.Gbro_0101"/>
<dbReference type="HOGENOM" id="CLU_065913_1_0_11"/>
<reference evidence="2" key="1">
    <citation type="submission" date="2009-10" db="EMBL/GenBank/DDBJ databases">
        <title>The complete chromosome of Gordonia bronchialis DSM 43247.</title>
        <authorList>
            <consortium name="US DOE Joint Genome Institute (JGI-PGF)"/>
            <person name="Lucas S."/>
            <person name="Copeland A."/>
            <person name="Lapidus A."/>
            <person name="Glavina del Rio T."/>
            <person name="Dalin E."/>
            <person name="Tice H."/>
            <person name="Bruce D."/>
            <person name="Goodwin L."/>
            <person name="Pitluck S."/>
            <person name="Kyrpides N."/>
            <person name="Mavromatis K."/>
            <person name="Ivanova N."/>
            <person name="Ovchinnikova G."/>
            <person name="Saunders E."/>
            <person name="Brettin T."/>
            <person name="Detter J.C."/>
            <person name="Han C."/>
            <person name="Larimer F."/>
            <person name="Land M."/>
            <person name="Hauser L."/>
            <person name="Markowitz V."/>
            <person name="Cheng J.-F."/>
            <person name="Hugenholtz P."/>
            <person name="Woyke T."/>
            <person name="Wu D."/>
            <person name="Jando M."/>
            <person name="Schneider S."/>
            <person name="Goeker M."/>
            <person name="Klenk H.-P."/>
            <person name="Eisen J.A."/>
        </authorList>
    </citation>
    <scope>NUCLEOTIDE SEQUENCE [LARGE SCALE GENOMIC DNA]</scope>
    <source>
        <strain evidence="2">ATCC 25592 / DSM 43247 / BCRC 13721 / JCM 3198 / KCTC 3076 / NBRC 16047 / NCTC 10667</strain>
    </source>
</reference>
<dbReference type="EMBL" id="CP001802">
    <property type="protein sequence ID" value="ACY19452.1"/>
    <property type="molecule type" value="Genomic_DNA"/>
</dbReference>
<gene>
    <name evidence="1" type="ordered locus">Gbro_0101</name>
</gene>
<accession>D0LAC3</accession>
<evidence type="ECO:0008006" key="3">
    <source>
        <dbReference type="Google" id="ProtNLM"/>
    </source>
</evidence>
<dbReference type="OrthoDB" id="9778801at2"/>
<dbReference type="AlphaFoldDB" id="D0LAC3"/>
<evidence type="ECO:0000313" key="2">
    <source>
        <dbReference type="Proteomes" id="UP000001219"/>
    </source>
</evidence>
<proteinExistence type="predicted"/>